<evidence type="ECO:0000256" key="1">
    <source>
        <dbReference type="SAM" id="Phobius"/>
    </source>
</evidence>
<organism evidence="3 4">
    <name type="scientific">Planotetraspora kaengkrachanensis</name>
    <dbReference type="NCBI Taxonomy" id="575193"/>
    <lineage>
        <taxon>Bacteria</taxon>
        <taxon>Bacillati</taxon>
        <taxon>Actinomycetota</taxon>
        <taxon>Actinomycetes</taxon>
        <taxon>Streptosporangiales</taxon>
        <taxon>Streptosporangiaceae</taxon>
        <taxon>Planotetraspora</taxon>
    </lineage>
</organism>
<dbReference type="Proteomes" id="UP000630097">
    <property type="component" value="Unassembled WGS sequence"/>
</dbReference>
<keyword evidence="4" id="KW-1185">Reference proteome</keyword>
<feature type="transmembrane region" description="Helical" evidence="1">
    <location>
        <begin position="20"/>
        <end position="41"/>
    </location>
</feature>
<comment type="caution">
    <text evidence="3">The sequence shown here is derived from an EMBL/GenBank/DDBJ whole genome shotgun (WGS) entry which is preliminary data.</text>
</comment>
<sequence>MESFSPKGTNPERGASTVELALLMPVVLMIMLLVVQLALVFHARQIADGAARVGARVARAAGTGPGAGNWQAAAETQAQSRVALVGAKVLENASVQAWQQGDQRGVTVTGDVVSAVPLLPGMTFTITSRFGGPIECFRPDDGDGDCQ</sequence>
<proteinExistence type="predicted"/>
<evidence type="ECO:0000259" key="2">
    <source>
        <dbReference type="Pfam" id="PF07811"/>
    </source>
</evidence>
<dbReference type="InterPro" id="IPR012495">
    <property type="entry name" value="TadE-like_dom"/>
</dbReference>
<feature type="domain" description="TadE-like" evidence="2">
    <location>
        <begin position="14"/>
        <end position="56"/>
    </location>
</feature>
<evidence type="ECO:0000313" key="3">
    <source>
        <dbReference type="EMBL" id="GIG84998.1"/>
    </source>
</evidence>
<gene>
    <name evidence="3" type="ORF">Pka01_81250</name>
</gene>
<keyword evidence="1" id="KW-1133">Transmembrane helix</keyword>
<reference evidence="3 4" key="1">
    <citation type="submission" date="2021-01" db="EMBL/GenBank/DDBJ databases">
        <title>Whole genome shotgun sequence of Planotetraspora kaengkrachanensis NBRC 104272.</title>
        <authorList>
            <person name="Komaki H."/>
            <person name="Tamura T."/>
        </authorList>
    </citation>
    <scope>NUCLEOTIDE SEQUENCE [LARGE SCALE GENOMIC DNA]</scope>
    <source>
        <strain evidence="3 4">NBRC 104272</strain>
    </source>
</reference>
<dbReference type="EMBL" id="BONV01000067">
    <property type="protein sequence ID" value="GIG84998.1"/>
    <property type="molecule type" value="Genomic_DNA"/>
</dbReference>
<accession>A0A8J3Q1U0</accession>
<dbReference type="AlphaFoldDB" id="A0A8J3Q1U0"/>
<protein>
    <recommendedName>
        <fullName evidence="2">TadE-like domain-containing protein</fullName>
    </recommendedName>
</protein>
<keyword evidence="1" id="KW-0472">Membrane</keyword>
<keyword evidence="1" id="KW-0812">Transmembrane</keyword>
<dbReference type="Pfam" id="PF07811">
    <property type="entry name" value="TadE"/>
    <property type="match status" value="1"/>
</dbReference>
<evidence type="ECO:0000313" key="4">
    <source>
        <dbReference type="Proteomes" id="UP000630097"/>
    </source>
</evidence>
<name>A0A8J3Q1U0_9ACTN</name>